<protein>
    <submittedName>
        <fullName evidence="5">Uncharacterized protein</fullName>
    </submittedName>
</protein>
<dbReference type="GO" id="GO:0032259">
    <property type="term" value="P:methylation"/>
    <property type="evidence" value="ECO:0007669"/>
    <property type="project" value="UniProtKB-KW"/>
</dbReference>
<dbReference type="Proteomes" id="UP001345219">
    <property type="component" value="Chromosome 22"/>
</dbReference>
<dbReference type="AlphaFoldDB" id="A0AAN7QPM4"/>
<dbReference type="Gene3D" id="3.40.50.150">
    <property type="entry name" value="Vaccinia Virus protein VP39"/>
    <property type="match status" value="1"/>
</dbReference>
<evidence type="ECO:0000256" key="3">
    <source>
        <dbReference type="ARBA" id="ARBA00022723"/>
    </source>
</evidence>
<gene>
    <name evidence="5" type="ORF">SAY87_028736</name>
</gene>
<dbReference type="SUPFAM" id="SSF53335">
    <property type="entry name" value="S-adenosyl-L-methionine-dependent methyltransferases"/>
    <property type="match status" value="1"/>
</dbReference>
<comment type="caution">
    <text evidence="5">The sequence shown here is derived from an EMBL/GenBank/DDBJ whole genome shotgun (WGS) entry which is preliminary data.</text>
</comment>
<keyword evidence="4" id="KW-0460">Magnesium</keyword>
<dbReference type="PANTHER" id="PTHR31009">
    <property type="entry name" value="S-ADENOSYL-L-METHIONINE:CARBOXYL METHYLTRANSFERASE FAMILY PROTEIN"/>
    <property type="match status" value="1"/>
</dbReference>
<dbReference type="InterPro" id="IPR042086">
    <property type="entry name" value="MeTrfase_capping"/>
</dbReference>
<keyword evidence="1" id="KW-0489">Methyltransferase</keyword>
<dbReference type="EMBL" id="JAXIOK010000004">
    <property type="protein sequence ID" value="KAK4773717.1"/>
    <property type="molecule type" value="Genomic_DNA"/>
</dbReference>
<keyword evidence="3" id="KW-0479">Metal-binding</keyword>
<name>A0AAN7QPM4_9MYRT</name>
<dbReference type="GO" id="GO:0008168">
    <property type="term" value="F:methyltransferase activity"/>
    <property type="evidence" value="ECO:0007669"/>
    <property type="project" value="UniProtKB-KW"/>
</dbReference>
<dbReference type="Pfam" id="PF03492">
    <property type="entry name" value="Methyltransf_7"/>
    <property type="match status" value="1"/>
</dbReference>
<dbReference type="InterPro" id="IPR029063">
    <property type="entry name" value="SAM-dependent_MTases_sf"/>
</dbReference>
<keyword evidence="2" id="KW-0808">Transferase</keyword>
<evidence type="ECO:0000313" key="6">
    <source>
        <dbReference type="Proteomes" id="UP001345219"/>
    </source>
</evidence>
<dbReference type="GO" id="GO:0046872">
    <property type="term" value="F:metal ion binding"/>
    <property type="evidence" value="ECO:0007669"/>
    <property type="project" value="UniProtKB-KW"/>
</dbReference>
<evidence type="ECO:0000256" key="1">
    <source>
        <dbReference type="ARBA" id="ARBA00022603"/>
    </source>
</evidence>
<evidence type="ECO:0000313" key="5">
    <source>
        <dbReference type="EMBL" id="KAK4773717.1"/>
    </source>
</evidence>
<dbReference type="InterPro" id="IPR005299">
    <property type="entry name" value="MeTrfase_7"/>
</dbReference>
<accession>A0AAN7QPM4</accession>
<organism evidence="5 6">
    <name type="scientific">Trapa incisa</name>
    <dbReference type="NCBI Taxonomy" id="236973"/>
    <lineage>
        <taxon>Eukaryota</taxon>
        <taxon>Viridiplantae</taxon>
        <taxon>Streptophyta</taxon>
        <taxon>Embryophyta</taxon>
        <taxon>Tracheophyta</taxon>
        <taxon>Spermatophyta</taxon>
        <taxon>Magnoliopsida</taxon>
        <taxon>eudicotyledons</taxon>
        <taxon>Gunneridae</taxon>
        <taxon>Pentapetalae</taxon>
        <taxon>rosids</taxon>
        <taxon>malvids</taxon>
        <taxon>Myrtales</taxon>
        <taxon>Lythraceae</taxon>
        <taxon>Trapa</taxon>
    </lineage>
</organism>
<sequence length="395" mass="44532">MTILREEGKKERGETMDVERIFHMTGGVGDTSYSKNSSLQKKASDMVKHITMEAVREVFLSLDKPRSFGMADLGCSSGPNTLSIIKDIIRSVEEAEAACSLEKNKLLDLQRPSVAAEELRVYLNDLPTNDFNSIFKALPDFHDELKKSSGSSDLYIAASPGSFYGRLFPSGSLHFVYSSYGLHWLSKVPEALYDEDGKSINKGCIYISESSPPIVALAYQTQFQEDFSSFLRFRSQELVRGGQMVLILLGRRGLNHVDRGNSLFWEILSRSFSKLIMEGEVEKEKLDSYEVHFFAPCKEEVESLIGREGSFEMTRFEMFELERDEGIRRDGYGYGYGGAIASTVRAVQESLIRHHFGDGINLDKLFECYAGIVDEEMAKEEIRAVTFLLVLRKLA</sequence>
<evidence type="ECO:0000256" key="2">
    <source>
        <dbReference type="ARBA" id="ARBA00022679"/>
    </source>
</evidence>
<proteinExistence type="predicted"/>
<reference evidence="5 6" key="1">
    <citation type="journal article" date="2023" name="Hortic Res">
        <title>Pangenome of water caltrop reveals structural variations and asymmetric subgenome divergence after allopolyploidization.</title>
        <authorList>
            <person name="Zhang X."/>
            <person name="Chen Y."/>
            <person name="Wang L."/>
            <person name="Yuan Y."/>
            <person name="Fang M."/>
            <person name="Shi L."/>
            <person name="Lu R."/>
            <person name="Comes H.P."/>
            <person name="Ma Y."/>
            <person name="Chen Y."/>
            <person name="Huang G."/>
            <person name="Zhou Y."/>
            <person name="Zheng Z."/>
            <person name="Qiu Y."/>
        </authorList>
    </citation>
    <scope>NUCLEOTIDE SEQUENCE [LARGE SCALE GENOMIC DNA]</scope>
    <source>
        <tissue evidence="5">Roots</tissue>
    </source>
</reference>
<keyword evidence="6" id="KW-1185">Reference proteome</keyword>
<dbReference type="Gene3D" id="1.10.1200.270">
    <property type="entry name" value="Methyltransferase, alpha-helical capping domain"/>
    <property type="match status" value="1"/>
</dbReference>
<evidence type="ECO:0000256" key="4">
    <source>
        <dbReference type="ARBA" id="ARBA00022842"/>
    </source>
</evidence>